<dbReference type="KEGG" id="palh:B1H58_19400"/>
<evidence type="ECO:0000313" key="1">
    <source>
        <dbReference type="EMBL" id="ARJ43998.1"/>
    </source>
</evidence>
<gene>
    <name evidence="1" type="ORF">B1H58_19400</name>
</gene>
<dbReference type="AlphaFoldDB" id="A0A1W6BA83"/>
<evidence type="ECO:0000313" key="2">
    <source>
        <dbReference type="Proteomes" id="UP000192900"/>
    </source>
</evidence>
<dbReference type="EMBL" id="CP019706">
    <property type="protein sequence ID" value="ARJ43998.1"/>
    <property type="molecule type" value="Genomic_DNA"/>
</dbReference>
<organism evidence="1 2">
    <name type="scientific">Pantoea alhagi</name>
    <dbReference type="NCBI Taxonomy" id="1891675"/>
    <lineage>
        <taxon>Bacteria</taxon>
        <taxon>Pseudomonadati</taxon>
        <taxon>Pseudomonadota</taxon>
        <taxon>Gammaproteobacteria</taxon>
        <taxon>Enterobacterales</taxon>
        <taxon>Erwiniaceae</taxon>
        <taxon>Pantoea</taxon>
    </lineage>
</organism>
<reference evidence="1 2" key="1">
    <citation type="submission" date="2017-02" db="EMBL/GenBank/DDBJ databases">
        <title>Complete genome sequence of the drought resistance-promoting endophyte Pantoea alhagi LTYR-11Z.</title>
        <authorList>
            <person name="Zhang L."/>
        </authorList>
    </citation>
    <scope>NUCLEOTIDE SEQUENCE [LARGE SCALE GENOMIC DNA]</scope>
    <source>
        <strain evidence="1 2">LTYR-11Z</strain>
    </source>
</reference>
<keyword evidence="2" id="KW-1185">Reference proteome</keyword>
<dbReference type="Gene3D" id="1.10.357.10">
    <property type="entry name" value="Tetracycline Repressor, domain 2"/>
    <property type="match status" value="1"/>
</dbReference>
<accession>A0A1W6BA83</accession>
<dbReference type="STRING" id="1891675.B1H58_19400"/>
<dbReference type="InterPro" id="IPR036271">
    <property type="entry name" value="Tet_transcr_reg_TetR-rel_C_sf"/>
</dbReference>
<name>A0A1W6BA83_9GAMM</name>
<sequence length="82" mass="9164">MREYRTSQEVRGHFTGLTNWLTPVLDRGDKSSEFTLRESAAVEAKSIMATVHGTIIAARAFNSAGLFLQIVEPVINRLMKAR</sequence>
<dbReference type="SUPFAM" id="SSF48498">
    <property type="entry name" value="Tetracyclin repressor-like, C-terminal domain"/>
    <property type="match status" value="1"/>
</dbReference>
<proteinExistence type="predicted"/>
<protein>
    <submittedName>
        <fullName evidence="1">Uncharacterized protein</fullName>
    </submittedName>
</protein>
<dbReference type="Proteomes" id="UP000192900">
    <property type="component" value="Chromosome"/>
</dbReference>